<keyword evidence="2" id="KW-1185">Reference proteome</keyword>
<organism evidence="1 2">
    <name type="scientific">Tsukamurella pulmonis</name>
    <dbReference type="NCBI Taxonomy" id="47312"/>
    <lineage>
        <taxon>Bacteria</taxon>
        <taxon>Bacillati</taxon>
        <taxon>Actinomycetota</taxon>
        <taxon>Actinomycetes</taxon>
        <taxon>Mycobacteriales</taxon>
        <taxon>Tsukamurellaceae</taxon>
        <taxon>Tsukamurella</taxon>
    </lineage>
</organism>
<sequence>MSKRAVILTDDEKTLLGYIWGRTASVICHPASGVANLRTSSAGGGGHGWEYSTLERRGHIVARQHEFLPDVVLRPCPFYCDGGERWSHTDDGGHIDRWREGALLFECSIALPRMRQWAEQLPPQVREDLSAARDYATRKAVTLAAINGEHEALLVGRQEMLW</sequence>
<dbReference type="Proteomes" id="UP000183053">
    <property type="component" value="Unassembled WGS sequence"/>
</dbReference>
<name>A0A1H1ADM1_9ACTN</name>
<dbReference type="RefSeq" id="WP_139184126.1">
    <property type="nucleotide sequence ID" value="NZ_FNLF01000002.1"/>
</dbReference>
<proteinExistence type="predicted"/>
<dbReference type="EMBL" id="FNLF01000002">
    <property type="protein sequence ID" value="SDQ37749.1"/>
    <property type="molecule type" value="Genomic_DNA"/>
</dbReference>
<dbReference type="STRING" id="47312.SAMN04489765_0173"/>
<gene>
    <name evidence="1" type="ORF">SAMN04489765_0173</name>
</gene>
<reference evidence="2" key="1">
    <citation type="submission" date="2016-10" db="EMBL/GenBank/DDBJ databases">
        <authorList>
            <person name="Varghese N."/>
            <person name="Submissions S."/>
        </authorList>
    </citation>
    <scope>NUCLEOTIDE SEQUENCE [LARGE SCALE GENOMIC DNA]</scope>
    <source>
        <strain evidence="2">DSM 44142</strain>
    </source>
</reference>
<accession>A0A1H1ADM1</accession>
<protein>
    <submittedName>
        <fullName evidence="1">Uncharacterized protein</fullName>
    </submittedName>
</protein>
<evidence type="ECO:0000313" key="2">
    <source>
        <dbReference type="Proteomes" id="UP000183053"/>
    </source>
</evidence>
<evidence type="ECO:0000313" key="1">
    <source>
        <dbReference type="EMBL" id="SDQ37749.1"/>
    </source>
</evidence>
<dbReference type="AlphaFoldDB" id="A0A1H1ADM1"/>